<feature type="compositionally biased region" description="Basic and acidic residues" evidence="6">
    <location>
        <begin position="98"/>
        <end position="108"/>
    </location>
</feature>
<dbReference type="AlphaFoldDB" id="A0A934I9Q5"/>
<keyword evidence="4 7" id="KW-1133">Transmembrane helix</keyword>
<evidence type="ECO:0000256" key="1">
    <source>
        <dbReference type="ARBA" id="ARBA00004651"/>
    </source>
</evidence>
<dbReference type="GO" id="GO:0005886">
    <property type="term" value="C:plasma membrane"/>
    <property type="evidence" value="ECO:0007669"/>
    <property type="project" value="UniProtKB-SubCell"/>
</dbReference>
<dbReference type="EMBL" id="JAEINH010000002">
    <property type="protein sequence ID" value="MBI9113948.1"/>
    <property type="molecule type" value="Genomic_DNA"/>
</dbReference>
<feature type="region of interest" description="Disordered" evidence="6">
    <location>
        <begin position="63"/>
        <end position="164"/>
    </location>
</feature>
<dbReference type="InterPro" id="IPR027379">
    <property type="entry name" value="CLS_N"/>
</dbReference>
<proteinExistence type="predicted"/>
<feature type="compositionally biased region" description="Low complexity" evidence="6">
    <location>
        <begin position="63"/>
        <end position="80"/>
    </location>
</feature>
<evidence type="ECO:0000256" key="2">
    <source>
        <dbReference type="ARBA" id="ARBA00022475"/>
    </source>
</evidence>
<feature type="transmembrane region" description="Helical" evidence="7">
    <location>
        <begin position="35"/>
        <end position="55"/>
    </location>
</feature>
<dbReference type="Pfam" id="PF13396">
    <property type="entry name" value="PLDc_N"/>
    <property type="match status" value="1"/>
</dbReference>
<comment type="subcellular location">
    <subcellularLocation>
        <location evidence="1">Cell membrane</location>
        <topology evidence="1">Multi-pass membrane protein</topology>
    </subcellularLocation>
</comment>
<dbReference type="RefSeq" id="WP_198732511.1">
    <property type="nucleotide sequence ID" value="NZ_JAEINH010000002.1"/>
</dbReference>
<evidence type="ECO:0000313" key="10">
    <source>
        <dbReference type="Proteomes" id="UP000602087"/>
    </source>
</evidence>
<comment type="caution">
    <text evidence="9">The sequence shown here is derived from an EMBL/GenBank/DDBJ whole genome shotgun (WGS) entry which is preliminary data.</text>
</comment>
<sequence>MLRVLAVLTAFALLVYAFSDFATSDSRDRGDIPRWLWLVIIVLLPYFGPIAWIVFSRSRRAQAAGGTATGPARRGMPGAGRARRRPSGPVAPDDDPDFLWRLEREQRRNGTPGATGAKPGATGPADPSTPPDDTAGTTGDQDDPEDDDPRRDGAPGRGDGAPPV</sequence>
<name>A0A934I9Q5_9MICO</name>
<evidence type="ECO:0000256" key="3">
    <source>
        <dbReference type="ARBA" id="ARBA00022692"/>
    </source>
</evidence>
<keyword evidence="3 7" id="KW-0812">Transmembrane</keyword>
<evidence type="ECO:0000259" key="8">
    <source>
        <dbReference type="Pfam" id="PF13396"/>
    </source>
</evidence>
<dbReference type="Proteomes" id="UP000602087">
    <property type="component" value="Unassembled WGS sequence"/>
</dbReference>
<evidence type="ECO:0000256" key="4">
    <source>
        <dbReference type="ARBA" id="ARBA00022989"/>
    </source>
</evidence>
<protein>
    <submittedName>
        <fullName evidence="9">PLDc_N domain-containing protein</fullName>
    </submittedName>
</protein>
<keyword evidence="5 7" id="KW-0472">Membrane</keyword>
<reference evidence="9" key="1">
    <citation type="submission" date="2020-12" db="EMBL/GenBank/DDBJ databases">
        <title>Sanguibacter suaedae sp. nov., isolated from Suaeda aralocaspica.</title>
        <authorList>
            <person name="Ma Q."/>
        </authorList>
    </citation>
    <scope>NUCLEOTIDE SEQUENCE</scope>
    <source>
        <strain evidence="9">YZGR15</strain>
    </source>
</reference>
<evidence type="ECO:0000313" key="9">
    <source>
        <dbReference type="EMBL" id="MBI9113948.1"/>
    </source>
</evidence>
<evidence type="ECO:0000256" key="5">
    <source>
        <dbReference type="ARBA" id="ARBA00023136"/>
    </source>
</evidence>
<feature type="compositionally biased region" description="Gly residues" evidence="6">
    <location>
        <begin position="155"/>
        <end position="164"/>
    </location>
</feature>
<organism evidence="9 10">
    <name type="scientific">Sanguibacter suaedae</name>
    <dbReference type="NCBI Taxonomy" id="2795737"/>
    <lineage>
        <taxon>Bacteria</taxon>
        <taxon>Bacillati</taxon>
        <taxon>Actinomycetota</taxon>
        <taxon>Actinomycetes</taxon>
        <taxon>Micrococcales</taxon>
        <taxon>Sanguibacteraceae</taxon>
        <taxon>Sanguibacter</taxon>
    </lineage>
</organism>
<keyword evidence="2" id="KW-1003">Cell membrane</keyword>
<evidence type="ECO:0000256" key="6">
    <source>
        <dbReference type="SAM" id="MobiDB-lite"/>
    </source>
</evidence>
<feature type="domain" description="Cardiolipin synthase N-terminal" evidence="8">
    <location>
        <begin position="12"/>
        <end position="57"/>
    </location>
</feature>
<accession>A0A934I9Q5</accession>
<evidence type="ECO:0000256" key="7">
    <source>
        <dbReference type="SAM" id="Phobius"/>
    </source>
</evidence>
<feature type="compositionally biased region" description="Low complexity" evidence="6">
    <location>
        <begin position="110"/>
        <end position="139"/>
    </location>
</feature>
<gene>
    <name evidence="9" type="ORF">JAV76_02825</name>
</gene>
<keyword evidence="10" id="KW-1185">Reference proteome</keyword>